<evidence type="ECO:0000313" key="6">
    <source>
        <dbReference type="Proteomes" id="UP000232587"/>
    </source>
</evidence>
<dbReference type="PANTHER" id="PTHR42738:SF7">
    <property type="entry name" value="HYDROXYMETHYLGLUTARYL-COA LYASE"/>
    <property type="match status" value="1"/>
</dbReference>
<dbReference type="Proteomes" id="UP000232587">
    <property type="component" value="Unassembled WGS sequence"/>
</dbReference>
<evidence type="ECO:0000256" key="1">
    <source>
        <dbReference type="ARBA" id="ARBA00009405"/>
    </source>
</evidence>
<dbReference type="NCBIfam" id="NF004283">
    <property type="entry name" value="PRK05692.1"/>
    <property type="match status" value="1"/>
</dbReference>
<protein>
    <submittedName>
        <fullName evidence="5">Hydroxymethylglutaryl-CoA lyase</fullName>
    </submittedName>
</protein>
<evidence type="ECO:0000259" key="4">
    <source>
        <dbReference type="PROSITE" id="PS50991"/>
    </source>
</evidence>
<dbReference type="GO" id="GO:0006552">
    <property type="term" value="P:L-leucine catabolic process"/>
    <property type="evidence" value="ECO:0007669"/>
    <property type="project" value="TreeGrafter"/>
</dbReference>
<dbReference type="PROSITE" id="PS50991">
    <property type="entry name" value="PYR_CT"/>
    <property type="match status" value="1"/>
</dbReference>
<dbReference type="InterPro" id="IPR043594">
    <property type="entry name" value="HMGL"/>
</dbReference>
<dbReference type="RefSeq" id="WP_100867404.1">
    <property type="nucleotide sequence ID" value="NZ_PHUF01000004.1"/>
</dbReference>
<sequence>MATIEIVEVSARDGLQNETQTIFSTGQKIELIQRMVTAGARRLEVASFVRPDAVPQMADAEAVVAGLDLPDNVITIGLVMNKRGALRALETNVRELGAVCVASDSFAKANQGQTSMGSVEIAGEILRLARQEGRRAQVTIGAAFGCPFEGEVDPSHVLAMAARLVDAGPVELALADTIGVAVPRQVHNLVSRLRELASGLPIRVHLHNTRNTGYANALAAIEAGAATLDASVGGIGGCPFAPNATGNIATEDLLYLLERSGISTGLDSAVTIDTARWLSGEMSRAVPGLLSRAGSFPSSNQLQG</sequence>
<keyword evidence="3 5" id="KW-0456">Lyase</keyword>
<dbReference type="OrthoDB" id="9784013at2"/>
<dbReference type="PANTHER" id="PTHR42738">
    <property type="entry name" value="HYDROXYMETHYLGLUTARYL-COA LYASE"/>
    <property type="match status" value="1"/>
</dbReference>
<accession>A0A2N0H6N8</accession>
<organism evidence="5 6">
    <name type="scientific">Novosphingobium kunmingense</name>
    <dbReference type="NCBI Taxonomy" id="1211806"/>
    <lineage>
        <taxon>Bacteria</taxon>
        <taxon>Pseudomonadati</taxon>
        <taxon>Pseudomonadota</taxon>
        <taxon>Alphaproteobacteria</taxon>
        <taxon>Sphingomonadales</taxon>
        <taxon>Sphingomonadaceae</taxon>
        <taxon>Novosphingobium</taxon>
    </lineage>
</organism>
<keyword evidence="2" id="KW-0479">Metal-binding</keyword>
<dbReference type="AlphaFoldDB" id="A0A2N0H6N8"/>
<dbReference type="InterPro" id="IPR013785">
    <property type="entry name" value="Aldolase_TIM"/>
</dbReference>
<evidence type="ECO:0000256" key="3">
    <source>
        <dbReference type="ARBA" id="ARBA00023239"/>
    </source>
</evidence>
<name>A0A2N0H6N8_9SPHN</name>
<dbReference type="GO" id="GO:0046951">
    <property type="term" value="P:ketone body biosynthetic process"/>
    <property type="evidence" value="ECO:0007669"/>
    <property type="project" value="TreeGrafter"/>
</dbReference>
<comment type="similarity">
    <text evidence="1">Belongs to the HMG-CoA lyase family.</text>
</comment>
<dbReference type="GO" id="GO:0004419">
    <property type="term" value="F:hydroxymethylglutaryl-CoA lyase activity"/>
    <property type="evidence" value="ECO:0007669"/>
    <property type="project" value="TreeGrafter"/>
</dbReference>
<dbReference type="Gene3D" id="3.20.20.70">
    <property type="entry name" value="Aldolase class I"/>
    <property type="match status" value="1"/>
</dbReference>
<dbReference type="InterPro" id="IPR000891">
    <property type="entry name" value="PYR_CT"/>
</dbReference>
<feature type="domain" description="Pyruvate carboxyltransferase" evidence="4">
    <location>
        <begin position="4"/>
        <end position="272"/>
    </location>
</feature>
<evidence type="ECO:0000313" key="5">
    <source>
        <dbReference type="EMBL" id="PKB14582.1"/>
    </source>
</evidence>
<proteinExistence type="inferred from homology"/>
<gene>
    <name evidence="5" type="ORF">B0I00_2179</name>
</gene>
<dbReference type="SUPFAM" id="SSF51569">
    <property type="entry name" value="Aldolase"/>
    <property type="match status" value="1"/>
</dbReference>
<dbReference type="GO" id="GO:0046872">
    <property type="term" value="F:metal ion binding"/>
    <property type="evidence" value="ECO:0007669"/>
    <property type="project" value="UniProtKB-KW"/>
</dbReference>
<dbReference type="CDD" id="cd07938">
    <property type="entry name" value="DRE_TIM_HMGL"/>
    <property type="match status" value="1"/>
</dbReference>
<reference evidence="5 6" key="1">
    <citation type="submission" date="2017-11" db="EMBL/GenBank/DDBJ databases">
        <title>Genomic Encyclopedia of Type Strains, Phase III (KMG-III): the genomes of soil and plant-associated and newly described type strains.</title>
        <authorList>
            <person name="Whitman W."/>
        </authorList>
    </citation>
    <scope>NUCLEOTIDE SEQUENCE [LARGE SCALE GENOMIC DNA]</scope>
    <source>
        <strain evidence="5 6">CGMCC 1.12274</strain>
    </source>
</reference>
<dbReference type="Pfam" id="PF00682">
    <property type="entry name" value="HMGL-like"/>
    <property type="match status" value="1"/>
</dbReference>
<evidence type="ECO:0000256" key="2">
    <source>
        <dbReference type="ARBA" id="ARBA00022723"/>
    </source>
</evidence>
<dbReference type="EMBL" id="PHUF01000004">
    <property type="protein sequence ID" value="PKB14582.1"/>
    <property type="molecule type" value="Genomic_DNA"/>
</dbReference>
<comment type="caution">
    <text evidence="5">The sequence shown here is derived from an EMBL/GenBank/DDBJ whole genome shotgun (WGS) entry which is preliminary data.</text>
</comment>
<keyword evidence="6" id="KW-1185">Reference proteome</keyword>